<proteinExistence type="predicted"/>
<accession>A0A146K788</accession>
<keyword evidence="2" id="KW-0813">Transport</keyword>
<evidence type="ECO:0000256" key="1">
    <source>
        <dbReference type="ARBA" id="ARBA00004496"/>
    </source>
</evidence>
<dbReference type="PROSITE" id="PS50077">
    <property type="entry name" value="HEAT_REPEAT"/>
    <property type="match status" value="1"/>
</dbReference>
<dbReference type="AlphaFoldDB" id="A0A146K788"/>
<evidence type="ECO:0000313" key="7">
    <source>
        <dbReference type="EMBL" id="JAP91476.1"/>
    </source>
</evidence>
<dbReference type="SUPFAM" id="SSF48371">
    <property type="entry name" value="ARM repeat"/>
    <property type="match status" value="2"/>
</dbReference>
<organism evidence="7">
    <name type="scientific">Trepomonas sp. PC1</name>
    <dbReference type="NCBI Taxonomy" id="1076344"/>
    <lineage>
        <taxon>Eukaryota</taxon>
        <taxon>Metamonada</taxon>
        <taxon>Diplomonadida</taxon>
        <taxon>Hexamitidae</taxon>
        <taxon>Hexamitinae</taxon>
        <taxon>Trepomonas</taxon>
    </lineage>
</organism>
<feature type="non-terminal residue" evidence="7">
    <location>
        <position position="1"/>
    </location>
</feature>
<sequence>EFHDLLVAIKNEKDQTKLNELEAMYMQFRDQNPSDNFVTCIITEVTTQSEVSEHAQVLLNSDIFKKGDISCIYRLSDPQQSQNAMLMLLNHLAQNPSEKMVKILGSYIEHLLTTEKPVMAEYFEFINQGYQSDNDKIQVACVQMVSELCTINVELLQLCPFDFLAFLQQAIQNPNDDVGNQAVYALCGLMMGNEDAEGKPIIPEEATNQIIEAILNRISSTLQNKNEKIATKMLTSFGNLIHIFGKAVINFAPSIIQLVDEVMKNDFIEEVKCMAVNAFICVIEECVGVRRQLIEQIKNTVQLYIIPNLVPKQEDIDEWIKGVTEYDYKDNTIDYLAADCIVAVAATLGKQVTMPLVNELVSNALQSDMYQVQCAAVIALSTAGTGLKEIVKNKDVESFCQALCYFAKSNHPRVRFEVTCTLITLSELWVPKMQKQYQILIPTMIQLIQDENVNVRENGSGALVTFIKHLNYEQSYPYIDQYQNAIQLCLEGSMKMQTNALQTITALVEIFDKEDIRPLLLSLMPSILQQFNQVMQSIESQNEFSNDQSLFISAIVKTIGSSCQNNFELFQEMIDGILANFVRIIARTVELQQHQMFNETVRVLSVLSEKFTSVIAPYAEQLYPLFMNVLRQDPIQKESLTDDSQPINLNVVEQQIDVMTFIADFIDDSQEIYAPHFEEMLQFFLTFKPMSKQGVAHLYCIAQMTGLALANGQYEDTHREIFKIFYANMCPDEEESHIKFEIQTISQIANVLDALSVFVKHYCEYCVKVKQSTEKELVEKIFIAVEYMLVRMQELSKGELETHAQQDFDEDQLEAAVTDVEQDCIDVIETAGVVYGLFLKHLKDNVDQYVVQQVANQAKEWFEASIDSVINTQFTIEAASLIADFSQYISDAETVKQFVQPFLPMMMEYLQQKKEDADLVRDYMSALYEYLKKSNDIQLASNSELMTLLVEMLQLFKEEGSNDANAACDNICIFMCQSGRLTGQGPEYWSQLIEYCKDMREDYYEVIHCLEFFCDEIITNEHVQARANDVVLLIVNLFFGIHYSGIKNDKEQESIRTVNKVKKFLKQAGTLVKQAVDVGTQFVMKNYQDYMQ</sequence>
<evidence type="ECO:0000256" key="4">
    <source>
        <dbReference type="ARBA" id="ARBA00022737"/>
    </source>
</evidence>
<evidence type="ECO:0000256" key="5">
    <source>
        <dbReference type="ARBA" id="ARBA00022927"/>
    </source>
</evidence>
<keyword evidence="5" id="KW-0653">Protein transport</keyword>
<dbReference type="GO" id="GO:0005737">
    <property type="term" value="C:cytoplasm"/>
    <property type="evidence" value="ECO:0007669"/>
    <property type="project" value="UniProtKB-SubCell"/>
</dbReference>
<dbReference type="InterPro" id="IPR021133">
    <property type="entry name" value="HEAT_type_2"/>
</dbReference>
<dbReference type="GO" id="GO:0006606">
    <property type="term" value="P:protein import into nucleus"/>
    <property type="evidence" value="ECO:0007669"/>
    <property type="project" value="InterPro"/>
</dbReference>
<dbReference type="InterPro" id="IPR016024">
    <property type="entry name" value="ARM-type_fold"/>
</dbReference>
<dbReference type="InterPro" id="IPR040122">
    <property type="entry name" value="Importin_beta"/>
</dbReference>
<evidence type="ECO:0000256" key="2">
    <source>
        <dbReference type="ARBA" id="ARBA00022448"/>
    </source>
</evidence>
<dbReference type="EMBL" id="GDID01005130">
    <property type="protein sequence ID" value="JAP91476.1"/>
    <property type="molecule type" value="Transcribed_RNA"/>
</dbReference>
<name>A0A146K788_9EUKA</name>
<keyword evidence="4" id="KW-0677">Repeat</keyword>
<dbReference type="Gene3D" id="1.25.10.10">
    <property type="entry name" value="Leucine-rich Repeat Variant"/>
    <property type="match status" value="1"/>
</dbReference>
<reference evidence="7" key="1">
    <citation type="submission" date="2015-07" db="EMBL/GenBank/DDBJ databases">
        <title>Adaptation to a free-living lifestyle via gene acquisitions in the diplomonad Trepomonas sp. PC1.</title>
        <authorList>
            <person name="Xu F."/>
            <person name="Jerlstrom-Hultqvist J."/>
            <person name="Kolisko M."/>
            <person name="Simpson A.G.B."/>
            <person name="Roger A.J."/>
            <person name="Svard S.G."/>
            <person name="Andersson J.O."/>
        </authorList>
    </citation>
    <scope>NUCLEOTIDE SEQUENCE</scope>
    <source>
        <strain evidence="7">PC1</strain>
    </source>
</reference>
<dbReference type="PANTHER" id="PTHR10527">
    <property type="entry name" value="IMPORTIN BETA"/>
    <property type="match status" value="1"/>
</dbReference>
<evidence type="ECO:0000256" key="6">
    <source>
        <dbReference type="PROSITE-ProRule" id="PRU00103"/>
    </source>
</evidence>
<comment type="subcellular location">
    <subcellularLocation>
        <location evidence="1">Cytoplasm</location>
    </subcellularLocation>
</comment>
<dbReference type="InterPro" id="IPR011989">
    <property type="entry name" value="ARM-like"/>
</dbReference>
<protein>
    <submittedName>
        <fullName evidence="7">Importin beta-3 subunit</fullName>
    </submittedName>
</protein>
<evidence type="ECO:0000256" key="3">
    <source>
        <dbReference type="ARBA" id="ARBA00022490"/>
    </source>
</evidence>
<feature type="repeat" description="HEAT" evidence="6">
    <location>
        <begin position="440"/>
        <end position="478"/>
    </location>
</feature>
<keyword evidence="3" id="KW-0963">Cytoplasm</keyword>
<gene>
    <name evidence="7" type="ORF">TPC1_16904</name>
</gene>